<protein>
    <submittedName>
        <fullName evidence="1">Uncharacterized protein</fullName>
    </submittedName>
</protein>
<dbReference type="EMBL" id="BAAAJX010000002">
    <property type="protein sequence ID" value="GAA1492001.1"/>
    <property type="molecule type" value="Genomic_DNA"/>
</dbReference>
<comment type="caution">
    <text evidence="1">The sequence shown here is derived from an EMBL/GenBank/DDBJ whole genome shotgun (WGS) entry which is preliminary data.</text>
</comment>
<sequence length="107" mass="12111">MRGRVERLADAVDAIVPLVREVDDVGGRNAERFQAAADRLRSVPLTRADRNTVLRDLEALLGAGSGRLSDRYLVHDDGRPDLERSRTFTELVGRIRSHAWWIRHLPS</sequence>
<dbReference type="RefSeq" id="WP_204609180.1">
    <property type="nucleotide sequence ID" value="NZ_BAAAJX010000002.1"/>
</dbReference>
<dbReference type="Proteomes" id="UP001501742">
    <property type="component" value="Unassembled WGS sequence"/>
</dbReference>
<proteinExistence type="predicted"/>
<evidence type="ECO:0000313" key="2">
    <source>
        <dbReference type="Proteomes" id="UP001501742"/>
    </source>
</evidence>
<organism evidence="1 2">
    <name type="scientific">Curtobacterium herbarum</name>
    <dbReference type="NCBI Taxonomy" id="150122"/>
    <lineage>
        <taxon>Bacteria</taxon>
        <taxon>Bacillati</taxon>
        <taxon>Actinomycetota</taxon>
        <taxon>Actinomycetes</taxon>
        <taxon>Micrococcales</taxon>
        <taxon>Microbacteriaceae</taxon>
        <taxon>Curtobacterium</taxon>
    </lineage>
</organism>
<name>A0ABN1Z9K7_9MICO</name>
<accession>A0ABN1Z9K7</accession>
<keyword evidence="2" id="KW-1185">Reference proteome</keyword>
<gene>
    <name evidence="1" type="ORF">GCM10009627_03470</name>
</gene>
<reference evidence="1 2" key="1">
    <citation type="journal article" date="2019" name="Int. J. Syst. Evol. Microbiol.">
        <title>The Global Catalogue of Microorganisms (GCM) 10K type strain sequencing project: providing services to taxonomists for standard genome sequencing and annotation.</title>
        <authorList>
            <consortium name="The Broad Institute Genomics Platform"/>
            <consortium name="The Broad Institute Genome Sequencing Center for Infectious Disease"/>
            <person name="Wu L."/>
            <person name="Ma J."/>
        </authorList>
    </citation>
    <scope>NUCLEOTIDE SEQUENCE [LARGE SCALE GENOMIC DNA]</scope>
    <source>
        <strain evidence="1 2">JCM 12140</strain>
    </source>
</reference>
<evidence type="ECO:0000313" key="1">
    <source>
        <dbReference type="EMBL" id="GAA1492001.1"/>
    </source>
</evidence>